<keyword evidence="4" id="KW-0411">Iron-sulfur</keyword>
<reference evidence="8 9" key="1">
    <citation type="journal article" date="2020" name="Front. Plant Sci.">
        <title>Isolation of Rhizosphere Bacteria That Improve Quality and Water Stress Tolerance in Greenhouse Ornamentals.</title>
        <authorList>
            <person name="Nordstedt N.P."/>
            <person name="Jones M.L."/>
        </authorList>
    </citation>
    <scope>NUCLEOTIDE SEQUENCE [LARGE SCALE GENOMIC DNA]</scope>
    <source>
        <strain evidence="8 9">C2F7</strain>
    </source>
</reference>
<dbReference type="InterPro" id="IPR014349">
    <property type="entry name" value="Rieske_Fe-S_prot"/>
</dbReference>
<dbReference type="AlphaFoldDB" id="A0AAJ3KVN7"/>
<name>A0AAJ3KVN7_9PSED</name>
<evidence type="ECO:0000256" key="5">
    <source>
        <dbReference type="ARBA" id="ARBA00023157"/>
    </source>
</evidence>
<dbReference type="SUPFAM" id="SSF50022">
    <property type="entry name" value="ISP domain"/>
    <property type="match status" value="1"/>
</dbReference>
<gene>
    <name evidence="8" type="ORF">HNO85_12435</name>
</gene>
<dbReference type="NCBIfam" id="TIGR02694">
    <property type="entry name" value="arsenite_ox_S"/>
    <property type="match status" value="1"/>
</dbReference>
<keyword evidence="3" id="KW-0408">Iron</keyword>
<keyword evidence="5" id="KW-1015">Disulfide bond</keyword>
<dbReference type="PROSITE" id="PS51296">
    <property type="entry name" value="RIESKE"/>
    <property type="match status" value="1"/>
</dbReference>
<dbReference type="EMBL" id="JABFMS010000018">
    <property type="protein sequence ID" value="NUT81752.1"/>
    <property type="molecule type" value="Genomic_DNA"/>
</dbReference>
<comment type="cofactor">
    <cofactor evidence="6">
        <name>[2Fe-2S] cluster</name>
        <dbReference type="ChEBI" id="CHEBI:190135"/>
    </cofactor>
</comment>
<proteinExistence type="predicted"/>
<comment type="caution">
    <text evidence="8">The sequence shown here is derived from an EMBL/GenBank/DDBJ whole genome shotgun (WGS) entry which is preliminary data.</text>
</comment>
<feature type="domain" description="Rieske" evidence="7">
    <location>
        <begin position="59"/>
        <end position="155"/>
    </location>
</feature>
<evidence type="ECO:0000256" key="6">
    <source>
        <dbReference type="ARBA" id="ARBA00034078"/>
    </source>
</evidence>
<dbReference type="GO" id="GO:0050611">
    <property type="term" value="F:arsenate reductase (azurin) activity"/>
    <property type="evidence" value="ECO:0007669"/>
    <property type="project" value="UniProtKB-EC"/>
</dbReference>
<dbReference type="GO" id="GO:0051537">
    <property type="term" value="F:2 iron, 2 sulfur cluster binding"/>
    <property type="evidence" value="ECO:0007669"/>
    <property type="project" value="UniProtKB-KW"/>
</dbReference>
<evidence type="ECO:0000256" key="2">
    <source>
        <dbReference type="ARBA" id="ARBA00022723"/>
    </source>
</evidence>
<keyword evidence="2" id="KW-0479">Metal-binding</keyword>
<evidence type="ECO:0000259" key="7">
    <source>
        <dbReference type="PROSITE" id="PS51296"/>
    </source>
</evidence>
<dbReference type="RefSeq" id="WP_058542499.1">
    <property type="nucleotide sequence ID" value="NZ_CP045701.2"/>
</dbReference>
<evidence type="ECO:0000256" key="3">
    <source>
        <dbReference type="ARBA" id="ARBA00023004"/>
    </source>
</evidence>
<dbReference type="Pfam" id="PF00355">
    <property type="entry name" value="Rieske"/>
    <property type="match status" value="1"/>
</dbReference>
<protein>
    <submittedName>
        <fullName evidence="8">Arsenate reductase (Azurin) small subunit</fullName>
        <ecNumber evidence="8">1.20.9.1</ecNumber>
    </submittedName>
</protein>
<keyword evidence="1" id="KW-0001">2Fe-2S</keyword>
<dbReference type="CDD" id="cd03476">
    <property type="entry name" value="Rieske_ArOX_small"/>
    <property type="match status" value="1"/>
</dbReference>
<dbReference type="InterPro" id="IPR017941">
    <property type="entry name" value="Rieske_2Fe-2S"/>
</dbReference>
<dbReference type="InterPro" id="IPR006311">
    <property type="entry name" value="TAT_signal"/>
</dbReference>
<dbReference type="PANTHER" id="PTHR10134">
    <property type="entry name" value="CYTOCHROME B-C1 COMPLEX SUBUNIT RIESKE, MITOCHONDRIAL"/>
    <property type="match status" value="1"/>
</dbReference>
<evidence type="ECO:0000313" key="9">
    <source>
        <dbReference type="Proteomes" id="UP000562723"/>
    </source>
</evidence>
<dbReference type="PROSITE" id="PS51318">
    <property type="entry name" value="TAT"/>
    <property type="match status" value="1"/>
</dbReference>
<dbReference type="InterPro" id="IPR014067">
    <property type="entry name" value="AioB/IdrB_ssu"/>
</dbReference>
<dbReference type="Proteomes" id="UP000562723">
    <property type="component" value="Unassembled WGS sequence"/>
</dbReference>
<dbReference type="EC" id="1.20.9.1" evidence="8"/>
<accession>A0AAJ3KVN7</accession>
<dbReference type="PRINTS" id="PR00162">
    <property type="entry name" value="RIESKE"/>
</dbReference>
<keyword evidence="8" id="KW-0560">Oxidoreductase</keyword>
<evidence type="ECO:0000256" key="1">
    <source>
        <dbReference type="ARBA" id="ARBA00022714"/>
    </source>
</evidence>
<organism evidence="8 9">
    <name type="scientific">Pseudomonas brassicacearum</name>
    <dbReference type="NCBI Taxonomy" id="930166"/>
    <lineage>
        <taxon>Bacteria</taxon>
        <taxon>Pseudomonadati</taxon>
        <taxon>Pseudomonadota</taxon>
        <taxon>Gammaproteobacteria</taxon>
        <taxon>Pseudomonadales</taxon>
        <taxon>Pseudomonadaceae</taxon>
        <taxon>Pseudomonas</taxon>
    </lineage>
</organism>
<dbReference type="Gene3D" id="2.102.10.10">
    <property type="entry name" value="Rieske [2Fe-2S] iron-sulphur domain"/>
    <property type="match status" value="1"/>
</dbReference>
<evidence type="ECO:0000256" key="4">
    <source>
        <dbReference type="ARBA" id="ARBA00023014"/>
    </source>
</evidence>
<dbReference type="InterPro" id="IPR005805">
    <property type="entry name" value="Rieske_Fe-S_prot_C"/>
</dbReference>
<dbReference type="GO" id="GO:0046872">
    <property type="term" value="F:metal ion binding"/>
    <property type="evidence" value="ECO:0007669"/>
    <property type="project" value="UniProtKB-KW"/>
</dbReference>
<dbReference type="InterPro" id="IPR036922">
    <property type="entry name" value="Rieske_2Fe-2S_sf"/>
</dbReference>
<evidence type="ECO:0000313" key="8">
    <source>
        <dbReference type="EMBL" id="NUT81752.1"/>
    </source>
</evidence>
<sequence length="173" mass="18167">MTSISRRLLLKAGGGIAASVAIGLPKLTQAATPKPTAEGRVNLPYPMNALAKAQDLPVNTPVLFSYPDAASPCALIKMGAPVPGGVGPERDIVAYSTLCTHMGCPVAYDPGQKVFKCPCHFSLFDPENIGQMVSGQATENLPSIVLEYNPKDDSVRAVAVEGLIYGRQSNLLS</sequence>
<dbReference type="GO" id="GO:0016020">
    <property type="term" value="C:membrane"/>
    <property type="evidence" value="ECO:0007669"/>
    <property type="project" value="InterPro"/>
</dbReference>